<feature type="region of interest" description="Disordered" evidence="7">
    <location>
        <begin position="1"/>
        <end position="23"/>
    </location>
</feature>
<keyword evidence="3 8" id="KW-0812">Transmembrane</keyword>
<comment type="caution">
    <text evidence="10">The sequence shown here is derived from an EMBL/GenBank/DDBJ whole genome shotgun (WGS) entry which is preliminary data.</text>
</comment>
<feature type="transmembrane region" description="Helical" evidence="8">
    <location>
        <begin position="218"/>
        <end position="238"/>
    </location>
</feature>
<organism evidence="10 11">
    <name type="scientific">Coccomyxa subellipsoidea (strain C-169)</name>
    <name type="common">Green microalga</name>
    <dbReference type="NCBI Taxonomy" id="574566"/>
    <lineage>
        <taxon>Eukaryota</taxon>
        <taxon>Viridiplantae</taxon>
        <taxon>Chlorophyta</taxon>
        <taxon>core chlorophytes</taxon>
        <taxon>Trebouxiophyceae</taxon>
        <taxon>Trebouxiophyceae incertae sedis</taxon>
        <taxon>Coccomyxaceae</taxon>
        <taxon>Coccomyxa</taxon>
        <taxon>Coccomyxa subellipsoidea</taxon>
    </lineage>
</organism>
<dbReference type="AlphaFoldDB" id="I0YVD7"/>
<dbReference type="GeneID" id="17040342"/>
<feature type="transmembrane region" description="Helical" evidence="8">
    <location>
        <begin position="258"/>
        <end position="277"/>
    </location>
</feature>
<evidence type="ECO:0000256" key="6">
    <source>
        <dbReference type="ARBA" id="ARBA00023136"/>
    </source>
</evidence>
<dbReference type="GO" id="GO:0016020">
    <property type="term" value="C:membrane"/>
    <property type="evidence" value="ECO:0007669"/>
    <property type="project" value="UniProtKB-SubCell"/>
</dbReference>
<dbReference type="PANTHER" id="PTHR48017">
    <property type="entry name" value="OS05G0424000 PROTEIN-RELATED"/>
    <property type="match status" value="1"/>
</dbReference>
<dbReference type="RefSeq" id="XP_005646900.1">
    <property type="nucleotide sequence ID" value="XM_005646843.1"/>
</dbReference>
<dbReference type="GO" id="GO:0006865">
    <property type="term" value="P:amino acid transport"/>
    <property type="evidence" value="ECO:0007669"/>
    <property type="project" value="UniProtKB-KW"/>
</dbReference>
<keyword evidence="2" id="KW-0813">Transport</keyword>
<feature type="transmembrane region" description="Helical" evidence="8">
    <location>
        <begin position="373"/>
        <end position="393"/>
    </location>
</feature>
<feature type="transmembrane region" description="Helical" evidence="8">
    <location>
        <begin position="332"/>
        <end position="352"/>
    </location>
</feature>
<feature type="transmembrane region" description="Helical" evidence="8">
    <location>
        <begin position="440"/>
        <end position="464"/>
    </location>
</feature>
<reference evidence="10 11" key="1">
    <citation type="journal article" date="2012" name="Genome Biol.">
        <title>The genome of the polar eukaryotic microalga coccomyxa subellipsoidea reveals traits of cold adaptation.</title>
        <authorList>
            <person name="Blanc G."/>
            <person name="Agarkova I."/>
            <person name="Grimwood J."/>
            <person name="Kuo A."/>
            <person name="Brueggeman A."/>
            <person name="Dunigan D."/>
            <person name="Gurnon J."/>
            <person name="Ladunga I."/>
            <person name="Lindquist E."/>
            <person name="Lucas S."/>
            <person name="Pangilinan J."/>
            <person name="Proschold T."/>
            <person name="Salamov A."/>
            <person name="Schmutz J."/>
            <person name="Weeks D."/>
            <person name="Yamada T."/>
            <person name="Claverie J.M."/>
            <person name="Grigoriev I."/>
            <person name="Van Etten J."/>
            <person name="Lomsadze A."/>
            <person name="Borodovsky M."/>
        </authorList>
    </citation>
    <scope>NUCLEOTIDE SEQUENCE [LARGE SCALE GENOMIC DNA]</scope>
    <source>
        <strain evidence="10 11">C-169</strain>
    </source>
</reference>
<feature type="transmembrane region" description="Helical" evidence="8">
    <location>
        <begin position="159"/>
        <end position="179"/>
    </location>
</feature>
<dbReference type="eggNOG" id="KOG1303">
    <property type="taxonomic scope" value="Eukaryota"/>
</dbReference>
<evidence type="ECO:0000256" key="7">
    <source>
        <dbReference type="SAM" id="MobiDB-lite"/>
    </source>
</evidence>
<evidence type="ECO:0000256" key="1">
    <source>
        <dbReference type="ARBA" id="ARBA00004370"/>
    </source>
</evidence>
<evidence type="ECO:0000256" key="3">
    <source>
        <dbReference type="ARBA" id="ARBA00022692"/>
    </source>
</evidence>
<dbReference type="KEGG" id="csl:COCSUDRAFT_47845"/>
<feature type="transmembrane region" description="Helical" evidence="8">
    <location>
        <begin position="92"/>
        <end position="120"/>
    </location>
</feature>
<evidence type="ECO:0000259" key="9">
    <source>
        <dbReference type="Pfam" id="PF01490"/>
    </source>
</evidence>
<feature type="transmembrane region" description="Helical" evidence="8">
    <location>
        <begin position="399"/>
        <end position="420"/>
    </location>
</feature>
<keyword evidence="4" id="KW-0029">Amino-acid transport</keyword>
<feature type="domain" description="Amino acid transporter transmembrane" evidence="9">
    <location>
        <begin position="64"/>
        <end position="434"/>
    </location>
</feature>
<evidence type="ECO:0000313" key="11">
    <source>
        <dbReference type="Proteomes" id="UP000007264"/>
    </source>
</evidence>
<keyword evidence="11" id="KW-1185">Reference proteome</keyword>
<dbReference type="InterPro" id="IPR013057">
    <property type="entry name" value="AA_transpt_TM"/>
</dbReference>
<dbReference type="STRING" id="574566.I0YVD7"/>
<feature type="transmembrane region" description="Helical" evidence="8">
    <location>
        <begin position="289"/>
        <end position="312"/>
    </location>
</feature>
<sequence>MTSKRVAEENVARTTPKESLSDSFQSLQVDKASAQNPTENGKAGKGHARMGCMQLIIKLCTEGHTAWDCLLTVACAQIGQVMLVMPHSMALLGIKVGIVVALVAAIGGLWTMFLLASLFLEMKTRLIKSGGWYDASGKRKQVTQYHEVMGFHAGPTMKYVSQVVIAVHLVGTCTAQIVACAGNNYSITMTHDKRFYTLVWGAVLMCFSFVPTFRHFRIINIVALIGTCYTEWFLVAVSAQKGITPGAIDRSYRNAQDFFIGAAVLGQFGHSIALEMADAMRNAFHFQAAYTAGWLWVLTLILPHSIAANLAWPDEVYEQDNIFNVIPNSPGKYLSVWLMNIHQVVAFGLYSVPLMFMWEKLIRVHSKPWYIRLPLRLPISGLLYVISIAFPFYGTINSLYSSLSEPLTAFVFPCAVYIWVYHTRAAREQAAMKPFKCLRVWNWSPVFALNVGIILVWTVAQFGFGTYFSIRRMIQNVNTFGVFASCYQCKAPKFVASPALVTNSTYRLY</sequence>
<evidence type="ECO:0000313" key="10">
    <source>
        <dbReference type="EMBL" id="EIE22356.1"/>
    </source>
</evidence>
<evidence type="ECO:0000256" key="5">
    <source>
        <dbReference type="ARBA" id="ARBA00022989"/>
    </source>
</evidence>
<keyword evidence="6 8" id="KW-0472">Membrane</keyword>
<feature type="compositionally biased region" description="Basic and acidic residues" evidence="7">
    <location>
        <begin position="1"/>
        <end position="20"/>
    </location>
</feature>
<keyword evidence="5 8" id="KW-1133">Transmembrane helix</keyword>
<comment type="subcellular location">
    <subcellularLocation>
        <location evidence="1">Membrane</location>
    </subcellularLocation>
</comment>
<dbReference type="OrthoDB" id="40134at2759"/>
<dbReference type="EMBL" id="AGSI01000010">
    <property type="protein sequence ID" value="EIE22356.1"/>
    <property type="molecule type" value="Genomic_DNA"/>
</dbReference>
<evidence type="ECO:0000256" key="4">
    <source>
        <dbReference type="ARBA" id="ARBA00022970"/>
    </source>
</evidence>
<gene>
    <name evidence="10" type="ORF">COCSUDRAFT_47845</name>
</gene>
<evidence type="ECO:0000256" key="8">
    <source>
        <dbReference type="SAM" id="Phobius"/>
    </source>
</evidence>
<dbReference type="Proteomes" id="UP000007264">
    <property type="component" value="Unassembled WGS sequence"/>
</dbReference>
<feature type="transmembrane region" description="Helical" evidence="8">
    <location>
        <begin position="194"/>
        <end position="211"/>
    </location>
</feature>
<dbReference type="Pfam" id="PF01490">
    <property type="entry name" value="Aa_trans"/>
    <property type="match status" value="1"/>
</dbReference>
<accession>I0YVD7</accession>
<evidence type="ECO:0000256" key="2">
    <source>
        <dbReference type="ARBA" id="ARBA00022448"/>
    </source>
</evidence>
<proteinExistence type="predicted"/>
<protein>
    <recommendedName>
        <fullName evidence="9">Amino acid transporter transmembrane domain-containing protein</fullName>
    </recommendedName>
</protein>
<name>I0YVD7_COCSC</name>